<evidence type="ECO:0000313" key="3">
    <source>
        <dbReference type="Proteomes" id="UP001484239"/>
    </source>
</evidence>
<proteinExistence type="predicted"/>
<dbReference type="SUPFAM" id="SSF110296">
    <property type="entry name" value="Oligoxyloglucan reducing end-specific cellobiohydrolase"/>
    <property type="match status" value="1"/>
</dbReference>
<protein>
    <recommendedName>
        <fullName evidence="4">Photosynthesis system II assembly factor Ycf48/Hcf136-like domain-containing protein</fullName>
    </recommendedName>
</protein>
<dbReference type="PANTHER" id="PTHR47199:SF2">
    <property type="entry name" value="PHOTOSYSTEM II STABILITY_ASSEMBLY FACTOR HCF136, CHLOROPLASTIC"/>
    <property type="match status" value="1"/>
</dbReference>
<dbReference type="InterPro" id="IPR015943">
    <property type="entry name" value="WD40/YVTN_repeat-like_dom_sf"/>
</dbReference>
<accession>A0ABU9E3X7</accession>
<keyword evidence="3" id="KW-1185">Reference proteome</keyword>
<comment type="caution">
    <text evidence="2">The sequence shown here is derived from an EMBL/GenBank/DDBJ whole genome shotgun (WGS) entry which is preliminary data.</text>
</comment>
<feature type="signal peptide" evidence="1">
    <location>
        <begin position="1"/>
        <end position="24"/>
    </location>
</feature>
<keyword evidence="1" id="KW-0732">Signal</keyword>
<evidence type="ECO:0008006" key="4">
    <source>
        <dbReference type="Google" id="ProtNLM"/>
    </source>
</evidence>
<dbReference type="RefSeq" id="WP_405286148.1">
    <property type="nucleotide sequence ID" value="NZ_JBBHLI010000001.1"/>
</dbReference>
<name>A0ABU9E3X7_9BACT</name>
<dbReference type="Proteomes" id="UP001484239">
    <property type="component" value="Unassembled WGS sequence"/>
</dbReference>
<dbReference type="PANTHER" id="PTHR47199">
    <property type="entry name" value="PHOTOSYSTEM II STABILITY/ASSEMBLY FACTOR HCF136, CHLOROPLASTIC"/>
    <property type="match status" value="1"/>
</dbReference>
<evidence type="ECO:0000256" key="1">
    <source>
        <dbReference type="SAM" id="SignalP"/>
    </source>
</evidence>
<organism evidence="2 3">
    <name type="scientific">Gaopeijia maritima</name>
    <dbReference type="NCBI Taxonomy" id="3119007"/>
    <lineage>
        <taxon>Bacteria</taxon>
        <taxon>Pseudomonadati</taxon>
        <taxon>Gemmatimonadota</taxon>
        <taxon>Longimicrobiia</taxon>
        <taxon>Gaopeijiales</taxon>
        <taxon>Gaopeijiaceae</taxon>
        <taxon>Gaopeijia</taxon>
    </lineage>
</organism>
<reference evidence="2 3" key="1">
    <citation type="submission" date="2024-02" db="EMBL/GenBank/DDBJ databases">
        <title>A novel Gemmatimonadota bacterium.</title>
        <authorList>
            <person name="Du Z.-J."/>
            <person name="Ye Y.-Q."/>
        </authorList>
    </citation>
    <scope>NUCLEOTIDE SEQUENCE [LARGE SCALE GENOMIC DNA]</scope>
    <source>
        <strain evidence="2 3">DH-20</strain>
    </source>
</reference>
<gene>
    <name evidence="2" type="ORF">WI372_00420</name>
</gene>
<dbReference type="EMBL" id="JBBHLI010000001">
    <property type="protein sequence ID" value="MEK9499440.1"/>
    <property type="molecule type" value="Genomic_DNA"/>
</dbReference>
<evidence type="ECO:0000313" key="2">
    <source>
        <dbReference type="EMBL" id="MEK9499440.1"/>
    </source>
</evidence>
<sequence length="364" mass="36391">MTTVPRPLALLALAPLLAPLGACAPGGAEGASDTADDGPAELVVEPRTSGTSQLLQAVSPAGDGVVWVSGHGGTWGRSTDGGLSWTTGVVPGADSLQFRDVAGFDARRAVLLAAGTGPMSRLMRTDDGGATWTETFVMDHPDGFLDCMAFVDDRRGWAYGDAVDGGLYLLETRDGGAGWSRVPASALPEALESEGGFAASGDCVAPDGEGGVAVATGNGSRPRLLRGSGEAEWTALDLPLTAGPAAGATAVGFGADGFAWAVGGAIGEPIEGPRVALSSDGGASWAAASDPAIEGPLYGGAHISGVDPESLVVVGPGGIAWSPDGGGAWTAVHDSSHWAVAFGDDGRGWAVGPRGRITALRRVR</sequence>
<feature type="chain" id="PRO_5047024763" description="Photosynthesis system II assembly factor Ycf48/Hcf136-like domain-containing protein" evidence="1">
    <location>
        <begin position="25"/>
        <end position="364"/>
    </location>
</feature>
<dbReference type="Gene3D" id="2.130.10.10">
    <property type="entry name" value="YVTN repeat-like/Quinoprotein amine dehydrogenase"/>
    <property type="match status" value="2"/>
</dbReference>